<protein>
    <submittedName>
        <fullName evidence="3">Uncharacterized protein LOC113784324</fullName>
    </submittedName>
</protein>
<reference evidence="3" key="1">
    <citation type="submission" date="2025-08" db="UniProtKB">
        <authorList>
            <consortium name="RefSeq"/>
        </authorList>
    </citation>
    <scope>IDENTIFICATION</scope>
    <source>
        <tissue evidence="3">Etiolated seedlings</tissue>
    </source>
</reference>
<dbReference type="SUPFAM" id="SSF56672">
    <property type="entry name" value="DNA/RNA polymerases"/>
    <property type="match status" value="1"/>
</dbReference>
<dbReference type="OrthoDB" id="1931513at2759"/>
<gene>
    <name evidence="3" type="primary">LOC113784324</name>
</gene>
<dbReference type="PaxDb" id="3827-XP_004514355.1"/>
<dbReference type="RefSeq" id="XP_027186264.1">
    <property type="nucleotide sequence ID" value="XM_027330463.1"/>
</dbReference>
<dbReference type="PANTHER" id="PTHR11439:SF524">
    <property type="entry name" value="RNA-DIRECTED DNA POLYMERASE, PROTEIN KINASE RLK-PELLE-DLSV FAMILY"/>
    <property type="match status" value="1"/>
</dbReference>
<dbReference type="InterPro" id="IPR043502">
    <property type="entry name" value="DNA/RNA_pol_sf"/>
</dbReference>
<dbReference type="STRING" id="3827.A0A3Q7WX38"/>
<feature type="domain" description="Reverse transcriptase Ty1/copia-type" evidence="1">
    <location>
        <begin position="1"/>
        <end position="144"/>
    </location>
</feature>
<organism evidence="2 3">
    <name type="scientific">Cicer arietinum</name>
    <name type="common">Chickpea</name>
    <name type="synonym">Garbanzo</name>
    <dbReference type="NCBI Taxonomy" id="3827"/>
    <lineage>
        <taxon>Eukaryota</taxon>
        <taxon>Viridiplantae</taxon>
        <taxon>Streptophyta</taxon>
        <taxon>Embryophyta</taxon>
        <taxon>Tracheophyta</taxon>
        <taxon>Spermatophyta</taxon>
        <taxon>Magnoliopsida</taxon>
        <taxon>eudicotyledons</taxon>
        <taxon>Gunneridae</taxon>
        <taxon>Pentapetalae</taxon>
        <taxon>rosids</taxon>
        <taxon>fabids</taxon>
        <taxon>Fabales</taxon>
        <taxon>Fabaceae</taxon>
        <taxon>Papilionoideae</taxon>
        <taxon>50 kb inversion clade</taxon>
        <taxon>NPAAA clade</taxon>
        <taxon>Hologalegina</taxon>
        <taxon>IRL clade</taxon>
        <taxon>Cicereae</taxon>
        <taxon>Cicer</taxon>
    </lineage>
</organism>
<evidence type="ECO:0000313" key="3">
    <source>
        <dbReference type="RefSeq" id="XP_027186264.1"/>
    </source>
</evidence>
<evidence type="ECO:0000313" key="2">
    <source>
        <dbReference type="Proteomes" id="UP000087171"/>
    </source>
</evidence>
<keyword evidence="2" id="KW-1185">Reference proteome</keyword>
<dbReference type="Pfam" id="PF07727">
    <property type="entry name" value="RVT_2"/>
    <property type="match status" value="1"/>
</dbReference>
<proteinExistence type="predicted"/>
<dbReference type="CDD" id="cd09272">
    <property type="entry name" value="RNase_HI_RT_Ty1"/>
    <property type="match status" value="1"/>
</dbReference>
<dbReference type="PANTHER" id="PTHR11439">
    <property type="entry name" value="GAG-POL-RELATED RETROTRANSPOSON"/>
    <property type="match status" value="1"/>
</dbReference>
<name>A0A3Q7WX38_CICAR</name>
<evidence type="ECO:0000259" key="1">
    <source>
        <dbReference type="Pfam" id="PF07727"/>
    </source>
</evidence>
<dbReference type="Proteomes" id="UP000087171">
    <property type="component" value="Unplaced"/>
</dbReference>
<accession>A0A3Q7WX38</accession>
<sequence length="377" mass="42955">MEQPPGFVNLDTPNHVCLLKKSIYRLKQVSHAWFDRLSTFLLHLGFLCNTVDSSLFILKTSSVATLILIYVEDILVTSNNDIFITNLVQQLRREFAIKDLGTLHYFLGIEFICFKDGLLLTLQKYINDLLSKTKMLGCKAMATTQEKPSSSDNIIVDVSEFRSIVGALQYLTFTRPYITHAVNHACQHFTKLTVTDLKAVKRILRYLKGTQNWGLRYIYNIYPSLYGFSHADRASCPITRGSTTCYCVFLGANCISWSSKKQFVVVCSSTKVEYPSMAHTGVELTWITYLFHDTCSSLPHAPQLFCDPMFHVCKEHIELDYHFVRQKVAIRGIVTRYISTSSQLVNVFTKPLANDFFSQISQQVRRVSKSTCQLKGA</sequence>
<dbReference type="InterPro" id="IPR013103">
    <property type="entry name" value="RVT_2"/>
</dbReference>
<dbReference type="AlphaFoldDB" id="A0A3Q7WX38"/>